<dbReference type="RefSeq" id="WP_265582308.1">
    <property type="nucleotide sequence ID" value="NZ_CP036172.1"/>
</dbReference>
<organism evidence="1 2">
    <name type="scientific">Methanofollis aquaemaris</name>
    <dbReference type="NCBI Taxonomy" id="126734"/>
    <lineage>
        <taxon>Archaea</taxon>
        <taxon>Methanobacteriati</taxon>
        <taxon>Methanobacteriota</taxon>
        <taxon>Stenosarchaea group</taxon>
        <taxon>Methanomicrobia</taxon>
        <taxon>Methanomicrobiales</taxon>
        <taxon>Methanomicrobiaceae</taxon>
        <taxon>Methanofollis</taxon>
    </lineage>
</organism>
<dbReference type="InterPro" id="IPR002746">
    <property type="entry name" value="UPF0216"/>
</dbReference>
<evidence type="ECO:0000313" key="1">
    <source>
        <dbReference type="EMBL" id="QSZ66939.1"/>
    </source>
</evidence>
<dbReference type="EMBL" id="CP036172">
    <property type="protein sequence ID" value="QSZ66939.1"/>
    <property type="molecule type" value="Genomic_DNA"/>
</dbReference>
<proteinExistence type="predicted"/>
<name>A0A8A3S505_9EURY</name>
<keyword evidence="2" id="KW-1185">Reference proteome</keyword>
<dbReference type="KEGG" id="maqe:RJ40_05240"/>
<reference evidence="1" key="2">
    <citation type="submission" date="2019-02" db="EMBL/GenBank/DDBJ databases">
        <authorList>
            <person name="Chen S.-C."/>
            <person name="Chien H.-H."/>
            <person name="Lai M.-C."/>
        </authorList>
    </citation>
    <scope>NUCLEOTIDE SEQUENCE</scope>
    <source>
        <strain evidence="1">N2F9704</strain>
    </source>
</reference>
<dbReference type="GeneID" id="76423742"/>
<reference evidence="1" key="1">
    <citation type="journal article" date="2001" name="Int. J. Syst. Evol. Microbiol.">
        <title>Methanofollis aquaemaris sp. nov., a methanogen isolated from an aquaculture fish pond.</title>
        <authorList>
            <person name="Lai M.C."/>
            <person name="Chen S.C."/>
        </authorList>
    </citation>
    <scope>NUCLEOTIDE SEQUENCE</scope>
    <source>
        <strain evidence="1">N2F9704</strain>
    </source>
</reference>
<evidence type="ECO:0000313" key="2">
    <source>
        <dbReference type="Proteomes" id="UP001042704"/>
    </source>
</evidence>
<dbReference type="Proteomes" id="UP001042704">
    <property type="component" value="Chromosome"/>
</dbReference>
<gene>
    <name evidence="1" type="ORF">RJ40_05240</name>
</gene>
<sequence length="143" mass="16240">MSYRPNLGEESVLKKWVSLEVGRIKDGLVAEKKSLARLLTETSPSSVTKGGKEHAFDREVIRTLGDRLPEKVHGRLMIPITFYSTLDVTDSYYLRDETAFRALQALGELSEMRQMREGKLWVSNTIVYAIMQKYPTVIEIGMG</sequence>
<dbReference type="Pfam" id="PF01886">
    <property type="entry name" value="DUF61"/>
    <property type="match status" value="1"/>
</dbReference>
<dbReference type="AlphaFoldDB" id="A0A8A3S505"/>
<protein>
    <submittedName>
        <fullName evidence="1">DUF61 family protein</fullName>
    </submittedName>
</protein>
<accession>A0A8A3S505</accession>